<keyword evidence="4" id="KW-1185">Reference proteome</keyword>
<gene>
    <name evidence="3" type="ORF">BcabD6B2_26280</name>
</gene>
<dbReference type="GeneID" id="94194674"/>
<dbReference type="InterPro" id="IPR001202">
    <property type="entry name" value="WW_dom"/>
</dbReference>
<dbReference type="RefSeq" id="XP_067715262.1">
    <property type="nucleotide sequence ID" value="XM_067859161.1"/>
</dbReference>
<feature type="region of interest" description="Disordered" evidence="1">
    <location>
        <begin position="421"/>
        <end position="470"/>
    </location>
</feature>
<dbReference type="SUPFAM" id="SSF51045">
    <property type="entry name" value="WW domain"/>
    <property type="match status" value="2"/>
</dbReference>
<dbReference type="GO" id="GO:0005685">
    <property type="term" value="C:U1 snRNP"/>
    <property type="evidence" value="ECO:0007669"/>
    <property type="project" value="TreeGrafter"/>
</dbReference>
<dbReference type="GO" id="GO:0045292">
    <property type="term" value="P:mRNA cis splicing, via spliceosome"/>
    <property type="evidence" value="ECO:0007669"/>
    <property type="project" value="InterPro"/>
</dbReference>
<dbReference type="GO" id="GO:0071004">
    <property type="term" value="C:U2-type prespliceosome"/>
    <property type="evidence" value="ECO:0007669"/>
    <property type="project" value="TreeGrafter"/>
</dbReference>
<comment type="caution">
    <text evidence="3">The sequence shown here is derived from an EMBL/GenBank/DDBJ whole genome shotgun (WGS) entry which is preliminary data.</text>
</comment>
<dbReference type="SMART" id="SM00456">
    <property type="entry name" value="WW"/>
    <property type="match status" value="2"/>
</dbReference>
<dbReference type="InterPro" id="IPR039726">
    <property type="entry name" value="Prp40-like"/>
</dbReference>
<dbReference type="InterPro" id="IPR036020">
    <property type="entry name" value="WW_dom_sf"/>
</dbReference>
<accession>A0AAV4LSR0</accession>
<dbReference type="AlphaFoldDB" id="A0AAV4LSR0"/>
<sequence>MATTRAYWTEHVSKDGRRYFFNQQTKKSQWEKPDELKTEIERKIERETSWKQFSTADGKVYYFNTETRQSVWQQPEEVLRVIREHEQQELSTKENAKSAFLRWLEDFNFTQRTTWDSATRQLEGHERWQKFSILTKGEKKQLFSEFTSQTQRRVQEEMRRKRGMIGDLITNELDKWEELTLHTTYVEFATRCHKREWWTWADEKTRDGLFQEAVERMERDLKWRERERRKKAMETLEQEMEKFAGEELPEWTSVKQKFAGFEGLHLVDVLECHREVFKRLYRLRFKETEKRVYRAQRKRRQRFMIFLEDAAGRGEIHGRTSFEDFIKAHSTEAVYLDIVGQPGSTPYDLFKDVQTPLRVSNRLGADESRAQNQYKKERENVKKLIAQGILNRNATEEEYESIAVGNGACSKQNAPLIHESLRRSAHRSRKARSQSEEEGEIRHSHESETTDDSHGSHDRGGGPKRHRRER</sequence>
<evidence type="ECO:0000256" key="1">
    <source>
        <dbReference type="SAM" id="MobiDB-lite"/>
    </source>
</evidence>
<dbReference type="InterPro" id="IPR002713">
    <property type="entry name" value="FF_domain"/>
</dbReference>
<feature type="domain" description="WW" evidence="2">
    <location>
        <begin position="44"/>
        <end position="77"/>
    </location>
</feature>
<dbReference type="SMART" id="SM00441">
    <property type="entry name" value="FF"/>
    <property type="match status" value="1"/>
</dbReference>
<protein>
    <submittedName>
        <fullName evidence="3">Formin binding protein 3</fullName>
    </submittedName>
</protein>
<dbReference type="Pfam" id="PF00397">
    <property type="entry name" value="WW"/>
    <property type="match status" value="2"/>
</dbReference>
<dbReference type="SUPFAM" id="SSF81698">
    <property type="entry name" value="FF domain"/>
    <property type="match status" value="2"/>
</dbReference>
<dbReference type="PROSITE" id="PS01159">
    <property type="entry name" value="WW_DOMAIN_1"/>
    <property type="match status" value="1"/>
</dbReference>
<feature type="domain" description="WW" evidence="2">
    <location>
        <begin position="8"/>
        <end position="35"/>
    </location>
</feature>
<evidence type="ECO:0000259" key="2">
    <source>
        <dbReference type="PROSITE" id="PS50020"/>
    </source>
</evidence>
<dbReference type="Gene3D" id="2.20.70.10">
    <property type="match status" value="2"/>
</dbReference>
<organism evidence="3 4">
    <name type="scientific">Babesia caballi</name>
    <dbReference type="NCBI Taxonomy" id="5871"/>
    <lineage>
        <taxon>Eukaryota</taxon>
        <taxon>Sar</taxon>
        <taxon>Alveolata</taxon>
        <taxon>Apicomplexa</taxon>
        <taxon>Aconoidasida</taxon>
        <taxon>Piroplasmida</taxon>
        <taxon>Babesiidae</taxon>
        <taxon>Babesia</taxon>
    </lineage>
</organism>
<feature type="compositionally biased region" description="Basic and acidic residues" evidence="1">
    <location>
        <begin position="440"/>
        <end position="461"/>
    </location>
</feature>
<dbReference type="CDD" id="cd00201">
    <property type="entry name" value="WW"/>
    <property type="match status" value="2"/>
</dbReference>
<name>A0AAV4LSR0_BABCB</name>
<dbReference type="PANTHER" id="PTHR11864">
    <property type="entry name" value="PRE-MRNA-PROCESSING PROTEIN PRP40"/>
    <property type="match status" value="1"/>
</dbReference>
<evidence type="ECO:0000313" key="4">
    <source>
        <dbReference type="Proteomes" id="UP001497744"/>
    </source>
</evidence>
<feature type="compositionally biased region" description="Basic residues" evidence="1">
    <location>
        <begin position="423"/>
        <end position="432"/>
    </location>
</feature>
<dbReference type="EMBL" id="BPLF01000002">
    <property type="protein sequence ID" value="GIX63193.1"/>
    <property type="molecule type" value="Genomic_DNA"/>
</dbReference>
<dbReference type="PANTHER" id="PTHR11864:SF0">
    <property type="entry name" value="PRP40 PRE-MRNA PROCESSING FACTOR 40 HOMOLOG A (YEAST)"/>
    <property type="match status" value="1"/>
</dbReference>
<reference evidence="3 4" key="1">
    <citation type="submission" date="2021-06" db="EMBL/GenBank/DDBJ databases">
        <title>Genome sequence of Babesia caballi.</title>
        <authorList>
            <person name="Yamagishi J."/>
            <person name="Kidaka T."/>
            <person name="Ochi A."/>
        </authorList>
    </citation>
    <scope>NUCLEOTIDE SEQUENCE [LARGE SCALE GENOMIC DNA]</scope>
    <source>
        <strain evidence="3">USDA-D6B2</strain>
    </source>
</reference>
<dbReference type="Gene3D" id="1.10.10.440">
    <property type="entry name" value="FF domain"/>
    <property type="match status" value="1"/>
</dbReference>
<dbReference type="InterPro" id="IPR036517">
    <property type="entry name" value="FF_domain_sf"/>
</dbReference>
<dbReference type="PROSITE" id="PS50020">
    <property type="entry name" value="WW_DOMAIN_2"/>
    <property type="match status" value="2"/>
</dbReference>
<dbReference type="Proteomes" id="UP001497744">
    <property type="component" value="Unassembled WGS sequence"/>
</dbReference>
<dbReference type="Pfam" id="PF01846">
    <property type="entry name" value="FF"/>
    <property type="match status" value="1"/>
</dbReference>
<dbReference type="GO" id="GO:0003723">
    <property type="term" value="F:RNA binding"/>
    <property type="evidence" value="ECO:0007669"/>
    <property type="project" value="TreeGrafter"/>
</dbReference>
<proteinExistence type="predicted"/>
<evidence type="ECO:0000313" key="3">
    <source>
        <dbReference type="EMBL" id="GIX63193.1"/>
    </source>
</evidence>